<proteinExistence type="predicted"/>
<keyword evidence="2" id="KW-1185">Reference proteome</keyword>
<dbReference type="Proteomes" id="UP000252731">
    <property type="component" value="Unassembled WGS sequence"/>
</dbReference>
<name>A0A366JYZ2_CYTFI</name>
<evidence type="ECO:0000313" key="2">
    <source>
        <dbReference type="Proteomes" id="UP000252731"/>
    </source>
</evidence>
<accession>A0A366JYZ2</accession>
<organism evidence="1 2">
    <name type="scientific">Cytobacillus firmus</name>
    <name type="common">Bacillus firmus</name>
    <dbReference type="NCBI Taxonomy" id="1399"/>
    <lineage>
        <taxon>Bacteria</taxon>
        <taxon>Bacillati</taxon>
        <taxon>Bacillota</taxon>
        <taxon>Bacilli</taxon>
        <taxon>Bacillales</taxon>
        <taxon>Bacillaceae</taxon>
        <taxon>Cytobacillus</taxon>
    </lineage>
</organism>
<gene>
    <name evidence="1" type="ORF">DFO70_104398</name>
</gene>
<dbReference type="AlphaFoldDB" id="A0A366JYZ2"/>
<dbReference type="EMBL" id="QNSF01000004">
    <property type="protein sequence ID" value="RBP94755.1"/>
    <property type="molecule type" value="Genomic_DNA"/>
</dbReference>
<protein>
    <submittedName>
        <fullName evidence="1">Uncharacterized protein</fullName>
    </submittedName>
</protein>
<comment type="caution">
    <text evidence="1">The sequence shown here is derived from an EMBL/GenBank/DDBJ whole genome shotgun (WGS) entry which is preliminary data.</text>
</comment>
<reference evidence="1 2" key="1">
    <citation type="submission" date="2018-06" db="EMBL/GenBank/DDBJ databases">
        <title>Freshwater and sediment microbial communities from various areas in North America, analyzing microbe dynamics in response to fracking.</title>
        <authorList>
            <person name="Lamendella R."/>
        </authorList>
    </citation>
    <scope>NUCLEOTIDE SEQUENCE [LARGE SCALE GENOMIC DNA]</scope>
    <source>
        <strain evidence="1 2">14_TX</strain>
    </source>
</reference>
<evidence type="ECO:0000313" key="1">
    <source>
        <dbReference type="EMBL" id="RBP94755.1"/>
    </source>
</evidence>
<sequence>MQYFLLGAVFGVVVSLATELTQKPNRSYR</sequence>